<dbReference type="KEGG" id="lal:AT746_17695"/>
<proteinExistence type="inferred from homology"/>
<dbReference type="OrthoDB" id="9779408at2"/>
<keyword evidence="2" id="KW-0413">Isomerase</keyword>
<dbReference type="RefSeq" id="WP_062483173.1">
    <property type="nucleotide sequence ID" value="NZ_CP013650.1"/>
</dbReference>
<dbReference type="GO" id="GO:0033499">
    <property type="term" value="P:galactose catabolic process via UDP-galactose, Leloir pathway"/>
    <property type="evidence" value="ECO:0007669"/>
    <property type="project" value="TreeGrafter"/>
</dbReference>
<dbReference type="PANTHER" id="PTHR10091">
    <property type="entry name" value="ALDOSE-1-EPIMERASE"/>
    <property type="match status" value="1"/>
</dbReference>
<dbReference type="PANTHER" id="PTHR10091:SF0">
    <property type="entry name" value="GALACTOSE MUTAROTASE"/>
    <property type="match status" value="1"/>
</dbReference>
<comment type="similarity">
    <text evidence="1">Belongs to the aldose epimerase family.</text>
</comment>
<dbReference type="SUPFAM" id="SSF74650">
    <property type="entry name" value="Galactose mutarotase-like"/>
    <property type="match status" value="1"/>
</dbReference>
<evidence type="ECO:0000313" key="5">
    <source>
        <dbReference type="Proteomes" id="UP000068447"/>
    </source>
</evidence>
<reference evidence="4 5" key="1">
    <citation type="submission" date="2015-12" db="EMBL/GenBank/DDBJ databases">
        <title>Complete genome of Lacimicrobium alkaliphilum KCTC 32984.</title>
        <authorList>
            <person name="Kim S.-G."/>
            <person name="Lee Y.-J."/>
        </authorList>
    </citation>
    <scope>NUCLEOTIDE SEQUENCE [LARGE SCALE GENOMIC DNA]</scope>
    <source>
        <strain evidence="4 5">YelD216</strain>
    </source>
</reference>
<dbReference type="GO" id="GO:0030246">
    <property type="term" value="F:carbohydrate binding"/>
    <property type="evidence" value="ECO:0007669"/>
    <property type="project" value="InterPro"/>
</dbReference>
<keyword evidence="3" id="KW-0119">Carbohydrate metabolism</keyword>
<evidence type="ECO:0000256" key="1">
    <source>
        <dbReference type="ARBA" id="ARBA00006206"/>
    </source>
</evidence>
<dbReference type="AlphaFoldDB" id="A0A0U2ZNR7"/>
<dbReference type="Gene3D" id="2.70.98.10">
    <property type="match status" value="1"/>
</dbReference>
<dbReference type="Proteomes" id="UP000068447">
    <property type="component" value="Chromosome"/>
</dbReference>
<evidence type="ECO:0000256" key="3">
    <source>
        <dbReference type="ARBA" id="ARBA00023277"/>
    </source>
</evidence>
<protein>
    <recommendedName>
        <fullName evidence="6">Galactose mutarotase</fullName>
    </recommendedName>
</protein>
<dbReference type="InterPro" id="IPR011013">
    <property type="entry name" value="Gal_mutarotase_sf_dom"/>
</dbReference>
<evidence type="ECO:0008006" key="6">
    <source>
        <dbReference type="Google" id="ProtNLM"/>
    </source>
</evidence>
<evidence type="ECO:0000313" key="4">
    <source>
        <dbReference type="EMBL" id="ALS99916.1"/>
    </source>
</evidence>
<evidence type="ECO:0000256" key="2">
    <source>
        <dbReference type="ARBA" id="ARBA00023235"/>
    </source>
</evidence>
<accession>A0A0U2ZNR7</accession>
<sequence length="309" mass="34252">MKIYRLTNGSGDALAVLEKGATLQRWSVRLGSDHRDLILRYPQLQPYAQDPFYLGALVGPFANRIGGGVVSIDQQAYQLQQNEGLNHLHGGSQGLHLQHWHCIDRQPARLVLGCETEDGQGGYPGPTAFQVTYKLGDDSSLDICLEARASRPTLVGPTLHPYFNLSGGEGAIDDHQLLIRADHYTVVDNCNIPTGELRKAQNSELDFSHFRTLAGSQLDHNFVVSGDLQRPSAELLSPDQRLLLAVSSDYPGLQVYTGEHLSSPFSPRQGLCLEPQFFPDSPNHKEFPFHFTRPGKPFVANIRYELKKA</sequence>
<dbReference type="InterPro" id="IPR047215">
    <property type="entry name" value="Galactose_mutarotase-like"/>
</dbReference>
<dbReference type="GO" id="GO:0006006">
    <property type="term" value="P:glucose metabolic process"/>
    <property type="evidence" value="ECO:0007669"/>
    <property type="project" value="TreeGrafter"/>
</dbReference>
<dbReference type="InterPro" id="IPR014718">
    <property type="entry name" value="GH-type_carb-bd"/>
</dbReference>
<dbReference type="GO" id="GO:0004034">
    <property type="term" value="F:aldose 1-epimerase activity"/>
    <property type="evidence" value="ECO:0007669"/>
    <property type="project" value="TreeGrafter"/>
</dbReference>
<dbReference type="CDD" id="cd09019">
    <property type="entry name" value="galactose_mutarotase_like"/>
    <property type="match status" value="1"/>
</dbReference>
<dbReference type="InterPro" id="IPR008183">
    <property type="entry name" value="Aldose_1/G6P_1-epimerase"/>
</dbReference>
<dbReference type="Pfam" id="PF01263">
    <property type="entry name" value="Aldose_epim"/>
    <property type="match status" value="1"/>
</dbReference>
<dbReference type="STRING" id="1526571.AT746_17695"/>
<name>A0A0U2ZNR7_9ALTE</name>
<keyword evidence="5" id="KW-1185">Reference proteome</keyword>
<organism evidence="4 5">
    <name type="scientific">Lacimicrobium alkaliphilum</name>
    <dbReference type="NCBI Taxonomy" id="1526571"/>
    <lineage>
        <taxon>Bacteria</taxon>
        <taxon>Pseudomonadati</taxon>
        <taxon>Pseudomonadota</taxon>
        <taxon>Gammaproteobacteria</taxon>
        <taxon>Alteromonadales</taxon>
        <taxon>Alteromonadaceae</taxon>
        <taxon>Lacimicrobium</taxon>
    </lineage>
</organism>
<gene>
    <name evidence="4" type="ORF">AT746_17695</name>
</gene>
<dbReference type="EMBL" id="CP013650">
    <property type="protein sequence ID" value="ALS99916.1"/>
    <property type="molecule type" value="Genomic_DNA"/>
</dbReference>